<dbReference type="InterPro" id="IPR036942">
    <property type="entry name" value="Beta-barrel_TonB_sf"/>
</dbReference>
<proteinExistence type="predicted"/>
<evidence type="ECO:0000256" key="2">
    <source>
        <dbReference type="ARBA" id="ARBA00023136"/>
    </source>
</evidence>
<accession>A0ABX2AJQ3</accession>
<feature type="signal peptide" evidence="4">
    <location>
        <begin position="1"/>
        <end position="20"/>
    </location>
</feature>
<keyword evidence="2" id="KW-0472">Membrane</keyword>
<dbReference type="Proteomes" id="UP000714420">
    <property type="component" value="Unassembled WGS sequence"/>
</dbReference>
<comment type="caution">
    <text evidence="5">The sequence shown here is derived from an EMBL/GenBank/DDBJ whole genome shotgun (WGS) entry which is preliminary data.</text>
</comment>
<evidence type="ECO:0000313" key="6">
    <source>
        <dbReference type="Proteomes" id="UP000714420"/>
    </source>
</evidence>
<name>A0ABX2AJQ3_9BACT</name>
<comment type="subcellular location">
    <subcellularLocation>
        <location evidence="1">Cell outer membrane</location>
    </subcellularLocation>
</comment>
<feature type="chain" id="PRO_5046836375" evidence="4">
    <location>
        <begin position="21"/>
        <end position="850"/>
    </location>
</feature>
<dbReference type="EMBL" id="JABKKF010000002">
    <property type="protein sequence ID" value="NPD91373.1"/>
    <property type="molecule type" value="Genomic_DNA"/>
</dbReference>
<dbReference type="SUPFAM" id="SSF56935">
    <property type="entry name" value="Porins"/>
    <property type="match status" value="1"/>
</dbReference>
<gene>
    <name evidence="5" type="ORF">HPS56_03240</name>
</gene>
<organism evidence="5 6">
    <name type="scientific">Xylanibacter muris</name>
    <dbReference type="NCBI Taxonomy" id="2736290"/>
    <lineage>
        <taxon>Bacteria</taxon>
        <taxon>Pseudomonadati</taxon>
        <taxon>Bacteroidota</taxon>
        <taxon>Bacteroidia</taxon>
        <taxon>Bacteroidales</taxon>
        <taxon>Prevotellaceae</taxon>
        <taxon>Xylanibacter</taxon>
    </lineage>
</organism>
<sequence length="850" mass="96106">MQKTLKLAMMALCCSAPVFAQNTIETQTQKDSEQSEQAFTFTEAQLGEDDDMSQNVSIINSNSNLYASQVGYLFSPVRFRYRAFNQKYNEIYINGAPMNDVESGQFRYSMIGGLNAQTRNVEFALPFENNNFAMSAMGGSNNYNFRPSSQPVGNRVTLSGANRNYTLRAGYTYNTGINEKGWALSAGVMYRWADRGYVEGTFYNSLSYFLGVEKVINDNHSLSLVTWGNPTERASQGAATDEVYWLANDRYYNPYWGYQNGKKRNSRVVNDYAPTALLTWDWKISDDMKLTTALSGKYSHYKSTKLNYSNSDNPHPNYWKNLPSNFYDVWDETNVLNRTDQNLADWQTSYNFWTESKANRQINWDRLYYSNQQLAAQGKDAMYYIQAKNNDQFVLNLSSSLQTELSKNSTLNLGIALSTTKGMHYQTMEDLLGAGIYHNINTYALGTYPTGSDEIQYDLNNPNGEVREGDKFGYNYNILVDKANAWATYKTTLRSFHAFVSGRVGATSMQRDGKMRNGLAKDNSFGKSGTARFLDGGAKAGANINLGRGNTIALGIGYELRTPTPSASFAAPEINNDFVTNLKNEKVMSAELGYQLRSSWLNLSLSGYYSRVKDGTEWQNFYYDDVNSFTYISFTDVEKEYYGVELGANIKLNSAWSVKLLGQMSEAKYADNSTVRYMNSTSAKYTEEICYNKDMRENGTPLTAMSLGLSYHSNGWYIDLNGNYYDRIFLSYSPSFRYASSLKNRHEAYKDVFDAQDNILPGVLDQAEGKGGFMLDASIGRSIYLKRGSLSINLTLTNVLNNRDIVTGGYEQSRSDYTQSGNARTYKFSKNPMKFYAYGTNGMLNITYKF</sequence>
<dbReference type="Gene3D" id="2.40.170.20">
    <property type="entry name" value="TonB-dependent receptor, beta-barrel domain"/>
    <property type="match status" value="1"/>
</dbReference>
<evidence type="ECO:0000313" key="5">
    <source>
        <dbReference type="EMBL" id="NPD91373.1"/>
    </source>
</evidence>
<protein>
    <submittedName>
        <fullName evidence="5">TonB-dependent receptor</fullName>
    </submittedName>
</protein>
<evidence type="ECO:0000256" key="1">
    <source>
        <dbReference type="ARBA" id="ARBA00004442"/>
    </source>
</evidence>
<evidence type="ECO:0000256" key="4">
    <source>
        <dbReference type="SAM" id="SignalP"/>
    </source>
</evidence>
<keyword evidence="5" id="KW-0675">Receptor</keyword>
<reference evidence="5 6" key="1">
    <citation type="submission" date="2020-05" db="EMBL/GenBank/DDBJ databases">
        <title>Distinct polysaccharide utilization as determinants for interspecies competition between intestinal Prevotella spp.</title>
        <authorList>
            <person name="Galvez E.J.C."/>
            <person name="Iljazovic A."/>
            <person name="Strowig T."/>
        </authorList>
    </citation>
    <scope>NUCLEOTIDE SEQUENCE [LARGE SCALE GENOMIC DNA]</scope>
    <source>
        <strain evidence="5 6">PMUR</strain>
    </source>
</reference>
<keyword evidence="6" id="KW-1185">Reference proteome</keyword>
<keyword evidence="4" id="KW-0732">Signal</keyword>
<dbReference type="RefSeq" id="WP_172273748.1">
    <property type="nucleotide sequence ID" value="NZ_CASGMU010000002.1"/>
</dbReference>
<evidence type="ECO:0000256" key="3">
    <source>
        <dbReference type="ARBA" id="ARBA00023237"/>
    </source>
</evidence>
<keyword evidence="3" id="KW-0998">Cell outer membrane</keyword>